<evidence type="ECO:0000313" key="5">
    <source>
        <dbReference type="Proteomes" id="UP000321328"/>
    </source>
</evidence>
<dbReference type="PANTHER" id="PTHR43037:SF1">
    <property type="entry name" value="BLL1128 PROTEIN"/>
    <property type="match status" value="1"/>
</dbReference>
<dbReference type="Proteomes" id="UP000321328">
    <property type="component" value="Unassembled WGS sequence"/>
</dbReference>
<evidence type="ECO:0000256" key="1">
    <source>
        <dbReference type="ARBA" id="ARBA00022729"/>
    </source>
</evidence>
<dbReference type="PANTHER" id="PTHR43037">
    <property type="entry name" value="UNNAMED PRODUCT-RELATED"/>
    <property type="match status" value="1"/>
</dbReference>
<protein>
    <submittedName>
        <fullName evidence="4">Esterase</fullName>
    </submittedName>
</protein>
<gene>
    <name evidence="4" type="ORF">PA7_22220</name>
</gene>
<evidence type="ECO:0000256" key="3">
    <source>
        <dbReference type="SAM" id="MobiDB-lite"/>
    </source>
</evidence>
<dbReference type="InterPro" id="IPR029058">
    <property type="entry name" value="AB_hydrolase_fold"/>
</dbReference>
<organism evidence="4 5">
    <name type="scientific">Pseudonocardia asaccharolytica DSM 44247 = NBRC 16224</name>
    <dbReference type="NCBI Taxonomy" id="1123024"/>
    <lineage>
        <taxon>Bacteria</taxon>
        <taxon>Bacillati</taxon>
        <taxon>Actinomycetota</taxon>
        <taxon>Actinomycetes</taxon>
        <taxon>Pseudonocardiales</taxon>
        <taxon>Pseudonocardiaceae</taxon>
        <taxon>Pseudonocardia</taxon>
    </lineage>
</organism>
<name>A0A511D0Q7_9PSEU</name>
<dbReference type="InterPro" id="IPR010126">
    <property type="entry name" value="Esterase_phb"/>
</dbReference>
<evidence type="ECO:0000313" key="4">
    <source>
        <dbReference type="EMBL" id="GEL18385.1"/>
    </source>
</evidence>
<dbReference type="AlphaFoldDB" id="A0A511D0Q7"/>
<dbReference type="EMBL" id="BJVI01000019">
    <property type="protein sequence ID" value="GEL18385.1"/>
    <property type="molecule type" value="Genomic_DNA"/>
</dbReference>
<dbReference type="SUPFAM" id="SSF53474">
    <property type="entry name" value="alpha/beta-Hydrolases"/>
    <property type="match status" value="1"/>
</dbReference>
<dbReference type="GO" id="GO:0005576">
    <property type="term" value="C:extracellular region"/>
    <property type="evidence" value="ECO:0007669"/>
    <property type="project" value="InterPro"/>
</dbReference>
<dbReference type="NCBIfam" id="TIGR01840">
    <property type="entry name" value="esterase_phb"/>
    <property type="match status" value="1"/>
</dbReference>
<feature type="region of interest" description="Disordered" evidence="3">
    <location>
        <begin position="28"/>
        <end position="92"/>
    </location>
</feature>
<dbReference type="GO" id="GO:0016787">
    <property type="term" value="F:hydrolase activity"/>
    <property type="evidence" value="ECO:0007669"/>
    <property type="project" value="UniProtKB-KW"/>
</dbReference>
<keyword evidence="2" id="KW-0378">Hydrolase</keyword>
<proteinExistence type="predicted"/>
<sequence length="402" mass="41856">MDHQRMAAMAEATRLTREGRLTEATALIQRTLHGRPVDDRSRGPGAGSAGPGPSARTPAALRWLVGRRPTSRPSKASVAAPPAGLTKAPRLTMPDLRNLPGLTGLASGLPDLAPTVPTGPILPGETLSRTYRGPAGERPYTLYVPSGWTGQPVPLIVMLHGGTQTPADFAAATLMNERAEEHTFLVVYPEQVTSANPGRYWNWFQPGDQRRGAGEPSLIAGITGQVLAEHPADPDRVYVAGFSAGAAMAAVMAATHPDVFAAAGVHSGLGYGAARDLVSAFAAMRQGPLALPPLTRTVPVITFHGDADTVVSPVNAARVVEQFAPAGTATTVREHGAAGRSYSRTQVQRAGRTVAEQWTVHGSGHAWSGGATGGSYTDPDGPDASAEMVRFFAGHSRTAGQG</sequence>
<dbReference type="RefSeq" id="WP_028929283.1">
    <property type="nucleotide sequence ID" value="NZ_AUII01000004.1"/>
</dbReference>
<dbReference type="InterPro" id="IPR050955">
    <property type="entry name" value="Plant_Biomass_Hydrol_Est"/>
</dbReference>
<dbReference type="STRING" id="1123024.GCA_000423625_01202"/>
<keyword evidence="5" id="KW-1185">Reference proteome</keyword>
<comment type="caution">
    <text evidence="4">The sequence shown here is derived from an EMBL/GenBank/DDBJ whole genome shotgun (WGS) entry which is preliminary data.</text>
</comment>
<evidence type="ECO:0000256" key="2">
    <source>
        <dbReference type="ARBA" id="ARBA00022801"/>
    </source>
</evidence>
<feature type="region of interest" description="Disordered" evidence="3">
    <location>
        <begin position="363"/>
        <end position="383"/>
    </location>
</feature>
<dbReference type="Gene3D" id="3.40.50.1820">
    <property type="entry name" value="alpha/beta hydrolase"/>
    <property type="match status" value="1"/>
</dbReference>
<accession>A0A511D0Q7</accession>
<dbReference type="Pfam" id="PF10503">
    <property type="entry name" value="Esterase_PHB"/>
    <property type="match status" value="1"/>
</dbReference>
<reference evidence="4 5" key="1">
    <citation type="submission" date="2019-07" db="EMBL/GenBank/DDBJ databases">
        <title>Whole genome shotgun sequence of Pseudonocardia asaccharolytica NBRC 16224.</title>
        <authorList>
            <person name="Hosoyama A."/>
            <person name="Uohara A."/>
            <person name="Ohji S."/>
            <person name="Ichikawa N."/>
        </authorList>
    </citation>
    <scope>NUCLEOTIDE SEQUENCE [LARGE SCALE GENOMIC DNA]</scope>
    <source>
        <strain evidence="4 5">NBRC 16224</strain>
    </source>
</reference>
<dbReference type="OrthoDB" id="9767239at2"/>
<keyword evidence="1" id="KW-0732">Signal</keyword>